<keyword evidence="1 3" id="KW-0808">Transferase</keyword>
<name>A0AAE1ZC83_SCHME</name>
<feature type="binding site" evidence="3">
    <location>
        <begin position="241"/>
        <end position="243"/>
    </location>
    <ligand>
        <name>NAD(+)</name>
        <dbReference type="ChEBI" id="CHEBI:57540"/>
    </ligand>
</feature>
<dbReference type="Proteomes" id="UP001292079">
    <property type="component" value="Unassembled WGS sequence"/>
</dbReference>
<dbReference type="GO" id="GO:0036055">
    <property type="term" value="F:protein-succinyllysine desuccinylase activity"/>
    <property type="evidence" value="ECO:0007669"/>
    <property type="project" value="UniProtKB-UniRule"/>
</dbReference>
<dbReference type="GO" id="GO:0070403">
    <property type="term" value="F:NAD+ binding"/>
    <property type="evidence" value="ECO:0007669"/>
    <property type="project" value="UniProtKB-UniRule"/>
</dbReference>
<feature type="binding site" evidence="3">
    <location>
        <position position="92"/>
    </location>
    <ligand>
        <name>substrate</name>
    </ligand>
</feature>
<dbReference type="PANTHER" id="PTHR11085:SF10">
    <property type="entry name" value="NAD-DEPENDENT PROTEIN DEACYLASE SIRTUIN-5, MITOCHONDRIAL-RELATED"/>
    <property type="match status" value="1"/>
</dbReference>
<keyword evidence="4" id="KW-0479">Metal-binding</keyword>
<feature type="binding site" evidence="3">
    <location>
        <begin position="267"/>
        <end position="269"/>
    </location>
    <ligand>
        <name>NAD(+)</name>
        <dbReference type="ChEBI" id="CHEBI:57540"/>
    </ligand>
</feature>
<dbReference type="InterPro" id="IPR050134">
    <property type="entry name" value="NAD-dep_sirtuin_deacylases"/>
</dbReference>
<comment type="subcellular location">
    <subcellularLocation>
        <location evidence="3">Mitochondrion</location>
    </subcellularLocation>
</comment>
<evidence type="ECO:0000256" key="2">
    <source>
        <dbReference type="ARBA" id="ARBA00023027"/>
    </source>
</evidence>
<dbReference type="EMBL" id="JALJAT010000004">
    <property type="protein sequence ID" value="KAK4470864.1"/>
    <property type="molecule type" value="Genomic_DNA"/>
</dbReference>
<feature type="domain" description="Deacetylase sirtuin-type" evidence="5">
    <location>
        <begin position="20"/>
        <end position="299"/>
    </location>
</feature>
<gene>
    <name evidence="6" type="ORF">MN116_006378</name>
</gene>
<comment type="similarity">
    <text evidence="3">Belongs to the sirtuin family. Class III subfamily.</text>
</comment>
<feature type="active site" description="Proton acceptor" evidence="3 4">
    <location>
        <position position="145"/>
    </location>
</feature>
<keyword evidence="7" id="KW-1185">Reference proteome</keyword>
<comment type="domain">
    <text evidence="3">In contrast to class I sirtuins, class III sirtuins have only weak deacetylase activity. Difference in substrate specificity is probably due to a larger hydrophobic pocket with 2 residues (Tyr-89 and Arg-92) that bind to malonylated and succinylated substrates and define the specificity.</text>
</comment>
<reference evidence="6" key="2">
    <citation type="journal article" date="2023" name="Infect Dis Poverty">
        <title>Chromosome-scale genome of the human blood fluke Schistosoma mekongi and its implications for public health.</title>
        <authorList>
            <person name="Zhou M."/>
            <person name="Xu L."/>
            <person name="Xu D."/>
            <person name="Chen W."/>
            <person name="Khan J."/>
            <person name="Hu Y."/>
            <person name="Huang H."/>
            <person name="Wei H."/>
            <person name="Zhang Y."/>
            <person name="Chusongsang P."/>
            <person name="Tanasarnprasert K."/>
            <person name="Hu X."/>
            <person name="Limpanont Y."/>
            <person name="Lv Z."/>
        </authorList>
    </citation>
    <scope>NUCLEOTIDE SEQUENCE</scope>
    <source>
        <strain evidence="6">LV_2022a</strain>
    </source>
</reference>
<dbReference type="GO" id="GO:0005739">
    <property type="term" value="C:mitochondrion"/>
    <property type="evidence" value="ECO:0007669"/>
    <property type="project" value="UniProtKB-SubCell"/>
</dbReference>
<evidence type="ECO:0000256" key="1">
    <source>
        <dbReference type="ARBA" id="ARBA00022679"/>
    </source>
</evidence>
<evidence type="ECO:0000259" key="5">
    <source>
        <dbReference type="PROSITE" id="PS50305"/>
    </source>
</evidence>
<feature type="binding site" evidence="3 4">
    <location>
        <position position="204"/>
    </location>
    <ligand>
        <name>Zn(2+)</name>
        <dbReference type="ChEBI" id="CHEBI:29105"/>
    </ligand>
</feature>
<evidence type="ECO:0000256" key="4">
    <source>
        <dbReference type="PROSITE-ProRule" id="PRU00236"/>
    </source>
</evidence>
<dbReference type="GO" id="GO:0046872">
    <property type="term" value="F:metal ion binding"/>
    <property type="evidence" value="ECO:0007669"/>
    <property type="project" value="UniProtKB-KW"/>
</dbReference>
<comment type="catalytic activity">
    <reaction evidence="3">
        <text>N(6)-succinyl-L-lysyl-[protein] + NAD(+) + H2O = 2''-O-succinyl-ADP-D-ribose + nicotinamide + L-lysyl-[protein]</text>
        <dbReference type="Rhea" id="RHEA:47668"/>
        <dbReference type="Rhea" id="RHEA-COMP:9752"/>
        <dbReference type="Rhea" id="RHEA-COMP:11877"/>
        <dbReference type="ChEBI" id="CHEBI:15377"/>
        <dbReference type="ChEBI" id="CHEBI:17154"/>
        <dbReference type="ChEBI" id="CHEBI:29969"/>
        <dbReference type="ChEBI" id="CHEBI:57540"/>
        <dbReference type="ChEBI" id="CHEBI:87830"/>
        <dbReference type="ChEBI" id="CHEBI:87832"/>
    </reaction>
</comment>
<dbReference type="InterPro" id="IPR026591">
    <property type="entry name" value="Sirtuin_cat_small_dom_sf"/>
</dbReference>
<comment type="catalytic activity">
    <reaction evidence="3">
        <text>N(6)-malonyl-L-lysyl-[protein] + NAD(+) + H2O = 2''-O-malonyl-ADP-D-ribose + nicotinamide + L-lysyl-[protein]</text>
        <dbReference type="Rhea" id="RHEA:47672"/>
        <dbReference type="Rhea" id="RHEA-COMP:9752"/>
        <dbReference type="Rhea" id="RHEA-COMP:11878"/>
        <dbReference type="ChEBI" id="CHEBI:15377"/>
        <dbReference type="ChEBI" id="CHEBI:17154"/>
        <dbReference type="ChEBI" id="CHEBI:29969"/>
        <dbReference type="ChEBI" id="CHEBI:57540"/>
        <dbReference type="ChEBI" id="CHEBI:87831"/>
        <dbReference type="ChEBI" id="CHEBI:87833"/>
    </reaction>
</comment>
<dbReference type="GO" id="GO:0005634">
    <property type="term" value="C:nucleus"/>
    <property type="evidence" value="ECO:0007669"/>
    <property type="project" value="TreeGrafter"/>
</dbReference>
<dbReference type="AlphaFoldDB" id="A0AAE1ZC83"/>
<dbReference type="PROSITE" id="PS50305">
    <property type="entry name" value="SIRTUIN"/>
    <property type="match status" value="1"/>
</dbReference>
<dbReference type="Pfam" id="PF02146">
    <property type="entry name" value="SIR2"/>
    <property type="match status" value="1"/>
</dbReference>
<feature type="binding site" evidence="3">
    <location>
        <position position="285"/>
    </location>
    <ligand>
        <name>NAD(+)</name>
        <dbReference type="ChEBI" id="CHEBI:57540"/>
    </ligand>
</feature>
<dbReference type="InterPro" id="IPR003000">
    <property type="entry name" value="Sirtuin"/>
</dbReference>
<reference evidence="6" key="1">
    <citation type="submission" date="2022-04" db="EMBL/GenBank/DDBJ databases">
        <authorList>
            <person name="Xu L."/>
            <person name="Lv Z."/>
        </authorList>
    </citation>
    <scope>NUCLEOTIDE SEQUENCE</scope>
    <source>
        <strain evidence="6">LV_2022a</strain>
    </source>
</reference>
<evidence type="ECO:0000313" key="6">
    <source>
        <dbReference type="EMBL" id="KAK4470864.1"/>
    </source>
</evidence>
<keyword evidence="3" id="KW-0496">Mitochondrion</keyword>
<dbReference type="Gene3D" id="3.30.1600.10">
    <property type="entry name" value="SIR2/SIRT2 'Small Domain"/>
    <property type="match status" value="1"/>
</dbReference>
<dbReference type="EC" id="2.3.1.-" evidence="3"/>
<dbReference type="CDD" id="cd01412">
    <property type="entry name" value="SIRT5_Af1_CobB"/>
    <property type="match status" value="1"/>
</dbReference>
<dbReference type="InterPro" id="IPR027546">
    <property type="entry name" value="Sirtuin_class_III"/>
</dbReference>
<feature type="binding site" evidence="3">
    <location>
        <position position="89"/>
    </location>
    <ligand>
        <name>substrate</name>
    </ligand>
</feature>
<feature type="binding site" evidence="3 4">
    <location>
        <position position="156"/>
    </location>
    <ligand>
        <name>Zn(2+)</name>
        <dbReference type="ChEBI" id="CHEBI:29105"/>
    </ligand>
</feature>
<evidence type="ECO:0000256" key="3">
    <source>
        <dbReference type="HAMAP-Rule" id="MF_03160"/>
    </source>
</evidence>
<organism evidence="6 7">
    <name type="scientific">Schistosoma mekongi</name>
    <name type="common">Parasitic worm</name>
    <dbReference type="NCBI Taxonomy" id="38744"/>
    <lineage>
        <taxon>Eukaryota</taxon>
        <taxon>Metazoa</taxon>
        <taxon>Spiralia</taxon>
        <taxon>Lophotrochozoa</taxon>
        <taxon>Platyhelminthes</taxon>
        <taxon>Trematoda</taxon>
        <taxon>Digenea</taxon>
        <taxon>Strigeidida</taxon>
        <taxon>Schistosomatoidea</taxon>
        <taxon>Schistosomatidae</taxon>
        <taxon>Schistosoma</taxon>
    </lineage>
</organism>
<dbReference type="GO" id="GO:0036054">
    <property type="term" value="F:protein-malonyllysine demalonylase activity"/>
    <property type="evidence" value="ECO:0007669"/>
    <property type="project" value="UniProtKB-UniRule"/>
</dbReference>
<dbReference type="InterPro" id="IPR026590">
    <property type="entry name" value="Ssirtuin_cat_dom"/>
</dbReference>
<sequence length="299" mass="33465">MNRPICYYWMRKLSGVNLQFSKYRSDISNFKSILSKSHSILVLTGAGISAESGVPTCRNYGRFWRNISSEDLATLDAFRSHPGLVWEFYHYRRETVRLRQPNSGHLALAQAEKQFADSGRSFFVITQNVDGLHAKAGNDNILELHGNLFKTRCLECNDIRENYDSPICTALLGRGSPYIENISCEPIPLSHLPRCQNLVGNNVCGGLLRPHVVWFGENIEPDVLSKADEIVRNADVCMVVGTSSVVYPAASYVPFLANRGVPVAEINSEVTPTTHLLRYHFEGKSSDILPELFNSVVLM</sequence>
<dbReference type="HAMAP" id="MF_01121">
    <property type="entry name" value="Sirtuin_ClassIII"/>
    <property type="match status" value="1"/>
</dbReference>
<comment type="caution">
    <text evidence="3">Lacks conserved residue(s) required for the propagation of feature annotation.</text>
</comment>
<proteinExistence type="inferred from homology"/>
<feature type="binding site" evidence="4">
    <location>
        <position position="153"/>
    </location>
    <ligand>
        <name>Zn(2+)</name>
        <dbReference type="ChEBI" id="CHEBI:29105"/>
    </ligand>
</feature>
<feature type="binding site" evidence="4">
    <location>
        <position position="195"/>
    </location>
    <ligand>
        <name>Zn(2+)</name>
        <dbReference type="ChEBI" id="CHEBI:29105"/>
    </ligand>
</feature>
<feature type="binding site" evidence="3">
    <location>
        <begin position="45"/>
        <end position="64"/>
    </location>
    <ligand>
        <name>NAD(+)</name>
        <dbReference type="ChEBI" id="CHEBI:57540"/>
    </ligand>
</feature>
<keyword evidence="4" id="KW-0862">Zinc</keyword>
<protein>
    <recommendedName>
        <fullName evidence="3">NAD-dependent protein deacylase</fullName>
        <ecNumber evidence="3">2.3.1.-</ecNumber>
    </recommendedName>
    <alternativeName>
        <fullName evidence="3">Regulatory protein SIR2 homolog 5</fullName>
    </alternativeName>
</protein>
<keyword evidence="2 3" id="KW-0520">NAD</keyword>
<feature type="binding site" evidence="3">
    <location>
        <begin position="127"/>
        <end position="130"/>
    </location>
    <ligand>
        <name>NAD(+)</name>
        <dbReference type="ChEBI" id="CHEBI:57540"/>
    </ligand>
</feature>
<evidence type="ECO:0000313" key="7">
    <source>
        <dbReference type="Proteomes" id="UP001292079"/>
    </source>
</evidence>
<comment type="function">
    <text evidence="3">NAD-dependent lysine demalonylase, desuccinylase and deglutarylase that specifically removes malonyl, succinyl and glutaryl groups on target proteins. Has weak NAD-dependent protein deacetylase activity; however this activity may not be physiologically relevant in vivo.</text>
</comment>
<dbReference type="Gene3D" id="3.40.50.1220">
    <property type="entry name" value="TPP-binding domain"/>
    <property type="match status" value="1"/>
</dbReference>
<dbReference type="GO" id="GO:0017136">
    <property type="term" value="F:histone deacetylase activity, NAD-dependent"/>
    <property type="evidence" value="ECO:0007669"/>
    <property type="project" value="TreeGrafter"/>
</dbReference>
<dbReference type="SUPFAM" id="SSF52467">
    <property type="entry name" value="DHS-like NAD/FAD-binding domain"/>
    <property type="match status" value="1"/>
</dbReference>
<accession>A0AAE1ZC83</accession>
<comment type="catalytic activity">
    <reaction evidence="3">
        <text>N(6)-glutaryl-L-lysyl-[protein] + NAD(+) + H2O = 2''-O-glutaryl-ADP-D-ribose + nicotinamide + L-lysyl-[protein]</text>
        <dbReference type="Rhea" id="RHEA:47664"/>
        <dbReference type="Rhea" id="RHEA-COMP:9752"/>
        <dbReference type="Rhea" id="RHEA-COMP:11875"/>
        <dbReference type="ChEBI" id="CHEBI:15377"/>
        <dbReference type="ChEBI" id="CHEBI:17154"/>
        <dbReference type="ChEBI" id="CHEBI:29969"/>
        <dbReference type="ChEBI" id="CHEBI:57540"/>
        <dbReference type="ChEBI" id="CHEBI:87828"/>
        <dbReference type="ChEBI" id="CHEBI:87829"/>
    </reaction>
</comment>
<dbReference type="InterPro" id="IPR029035">
    <property type="entry name" value="DHS-like_NAD/FAD-binding_dom"/>
</dbReference>
<comment type="caution">
    <text evidence="6">The sequence shown here is derived from an EMBL/GenBank/DDBJ whole genome shotgun (WGS) entry which is preliminary data.</text>
</comment>
<dbReference type="PANTHER" id="PTHR11085">
    <property type="entry name" value="NAD-DEPENDENT PROTEIN DEACYLASE SIRTUIN-5, MITOCHONDRIAL-RELATED"/>
    <property type="match status" value="1"/>
</dbReference>